<dbReference type="GO" id="GO:0005524">
    <property type="term" value="F:ATP binding"/>
    <property type="evidence" value="ECO:0007669"/>
    <property type="project" value="UniProtKB-KW"/>
</dbReference>
<feature type="region of interest" description="Disordered" evidence="7">
    <location>
        <begin position="310"/>
        <end position="331"/>
    </location>
</feature>
<dbReference type="GO" id="GO:0005829">
    <property type="term" value="C:cytosol"/>
    <property type="evidence" value="ECO:0007669"/>
    <property type="project" value="TreeGrafter"/>
</dbReference>
<feature type="domain" description="Pyridoxamine kinase/Phosphomethylpyrimidine kinase" evidence="8">
    <location>
        <begin position="106"/>
        <end position="186"/>
    </location>
</feature>
<evidence type="ECO:0000313" key="10">
    <source>
        <dbReference type="Proteomes" id="UP000076727"/>
    </source>
</evidence>
<keyword evidence="6" id="KW-0067">ATP-binding</keyword>
<dbReference type="InterPro" id="IPR004625">
    <property type="entry name" value="PyrdxlKinase"/>
</dbReference>
<evidence type="ECO:0000256" key="3">
    <source>
        <dbReference type="ARBA" id="ARBA00022679"/>
    </source>
</evidence>
<dbReference type="InterPro" id="IPR029056">
    <property type="entry name" value="Ribokinase-like"/>
</dbReference>
<dbReference type="PANTHER" id="PTHR10534">
    <property type="entry name" value="PYRIDOXAL KINASE"/>
    <property type="match status" value="1"/>
</dbReference>
<dbReference type="EC" id="2.7.1.35" evidence="2"/>
<dbReference type="GO" id="GO:0008478">
    <property type="term" value="F:pyridoxal kinase activity"/>
    <property type="evidence" value="ECO:0007669"/>
    <property type="project" value="UniProtKB-EC"/>
</dbReference>
<evidence type="ECO:0000256" key="4">
    <source>
        <dbReference type="ARBA" id="ARBA00022741"/>
    </source>
</evidence>
<organism evidence="9 10">
    <name type="scientific">Daedalea quercina L-15889</name>
    <dbReference type="NCBI Taxonomy" id="1314783"/>
    <lineage>
        <taxon>Eukaryota</taxon>
        <taxon>Fungi</taxon>
        <taxon>Dikarya</taxon>
        <taxon>Basidiomycota</taxon>
        <taxon>Agaricomycotina</taxon>
        <taxon>Agaricomycetes</taxon>
        <taxon>Polyporales</taxon>
        <taxon>Fomitopsis</taxon>
    </lineage>
</organism>
<evidence type="ECO:0000313" key="9">
    <source>
        <dbReference type="EMBL" id="KZT68713.1"/>
    </source>
</evidence>
<dbReference type="Gene3D" id="3.40.1190.20">
    <property type="match status" value="1"/>
</dbReference>
<keyword evidence="4" id="KW-0547">Nucleotide-binding</keyword>
<evidence type="ECO:0000256" key="6">
    <source>
        <dbReference type="ARBA" id="ARBA00022840"/>
    </source>
</evidence>
<proteinExistence type="inferred from homology"/>
<dbReference type="NCBIfam" id="TIGR00687">
    <property type="entry name" value="pyridox_kin"/>
    <property type="match status" value="1"/>
</dbReference>
<dbReference type="CDD" id="cd01173">
    <property type="entry name" value="pyridoxal_pyridoxamine_kinase"/>
    <property type="match status" value="1"/>
</dbReference>
<evidence type="ECO:0000256" key="7">
    <source>
        <dbReference type="SAM" id="MobiDB-lite"/>
    </source>
</evidence>
<dbReference type="SUPFAM" id="SSF53613">
    <property type="entry name" value="Ribokinase-like"/>
    <property type="match status" value="1"/>
</dbReference>
<evidence type="ECO:0000256" key="1">
    <source>
        <dbReference type="ARBA" id="ARBA00008805"/>
    </source>
</evidence>
<accession>A0A165PWL5</accession>
<dbReference type="STRING" id="1314783.A0A165PWL5"/>
<evidence type="ECO:0000259" key="8">
    <source>
        <dbReference type="Pfam" id="PF08543"/>
    </source>
</evidence>
<sequence>MPLQNAGRILSIQSHVAFGYVGGKAAVFPLQCLGYDVDVVNTVNFSNHSGYGRFGGSRTTAAELANLFELMENNGLLLCDRLLTGYVPGAEALASVKDLAIKMKQKNPELIYLLDPVLGDSGRLYVSPDCVPIYREALQYSTVITPNWFEVECVVLTGTRITDHASLRKALRILHEDYHVPNVVISSIPLKAWLRTALPPAAQPRDADAPDADFLACITSSTETTAGSELGTATSAVHVRCIPCLPGYFSGVGDLFSALVLGHFQPAPSVPSSSSRTTGDAQKESTLAYAVAHALSKTHAILLLTHEHAKGLPEEDRQPTDEELDAHEPERKIRRMRGRELRLIQGQDVLRGVAETEYFRMVSWRGFWDGP</sequence>
<comment type="similarity">
    <text evidence="1">Belongs to the pyridoxine kinase family.</text>
</comment>
<keyword evidence="5" id="KW-0418">Kinase</keyword>
<dbReference type="OrthoDB" id="2104723at2759"/>
<evidence type="ECO:0000256" key="2">
    <source>
        <dbReference type="ARBA" id="ARBA00012104"/>
    </source>
</evidence>
<reference evidence="9 10" key="1">
    <citation type="journal article" date="2016" name="Mol. Biol. Evol.">
        <title>Comparative Genomics of Early-Diverging Mushroom-Forming Fungi Provides Insights into the Origins of Lignocellulose Decay Capabilities.</title>
        <authorList>
            <person name="Nagy L.G."/>
            <person name="Riley R."/>
            <person name="Tritt A."/>
            <person name="Adam C."/>
            <person name="Daum C."/>
            <person name="Floudas D."/>
            <person name="Sun H."/>
            <person name="Yadav J.S."/>
            <person name="Pangilinan J."/>
            <person name="Larsson K.H."/>
            <person name="Matsuura K."/>
            <person name="Barry K."/>
            <person name="Labutti K."/>
            <person name="Kuo R."/>
            <person name="Ohm R.A."/>
            <person name="Bhattacharya S.S."/>
            <person name="Shirouzu T."/>
            <person name="Yoshinaga Y."/>
            <person name="Martin F.M."/>
            <person name="Grigoriev I.V."/>
            <person name="Hibbett D.S."/>
        </authorList>
    </citation>
    <scope>NUCLEOTIDE SEQUENCE [LARGE SCALE GENOMIC DNA]</scope>
    <source>
        <strain evidence="9 10">L-15889</strain>
    </source>
</reference>
<dbReference type="Proteomes" id="UP000076727">
    <property type="component" value="Unassembled WGS sequence"/>
</dbReference>
<evidence type="ECO:0000256" key="5">
    <source>
        <dbReference type="ARBA" id="ARBA00022777"/>
    </source>
</evidence>
<dbReference type="AlphaFoldDB" id="A0A165PWL5"/>
<dbReference type="PANTHER" id="PTHR10534:SF2">
    <property type="entry name" value="PYRIDOXAL KINASE"/>
    <property type="match status" value="1"/>
</dbReference>
<protein>
    <recommendedName>
        <fullName evidence="2">pyridoxal kinase</fullName>
        <ecNumber evidence="2">2.7.1.35</ecNumber>
    </recommendedName>
</protein>
<keyword evidence="10" id="KW-1185">Reference proteome</keyword>
<name>A0A165PWL5_9APHY</name>
<dbReference type="EMBL" id="KV429064">
    <property type="protein sequence ID" value="KZT68713.1"/>
    <property type="molecule type" value="Genomic_DNA"/>
</dbReference>
<gene>
    <name evidence="9" type="ORF">DAEQUDRAFT_788886</name>
</gene>
<dbReference type="InterPro" id="IPR013749">
    <property type="entry name" value="PM/HMP-P_kinase-1"/>
</dbReference>
<dbReference type="GO" id="GO:0009443">
    <property type="term" value="P:pyridoxal 5'-phosphate salvage"/>
    <property type="evidence" value="ECO:0007669"/>
    <property type="project" value="InterPro"/>
</dbReference>
<keyword evidence="3" id="KW-0808">Transferase</keyword>
<dbReference type="Pfam" id="PF08543">
    <property type="entry name" value="Phos_pyr_kin"/>
    <property type="match status" value="1"/>
</dbReference>